<dbReference type="Gene3D" id="3.40.250.10">
    <property type="entry name" value="Rhodanese-like domain"/>
    <property type="match status" value="1"/>
</dbReference>
<dbReference type="Pfam" id="PF00581">
    <property type="entry name" value="Rhodanese"/>
    <property type="match status" value="1"/>
</dbReference>
<protein>
    <submittedName>
        <fullName evidence="3">Membrane protein</fullName>
    </submittedName>
</protein>
<keyword evidence="1" id="KW-1133">Transmembrane helix</keyword>
<feature type="transmembrane region" description="Helical" evidence="1">
    <location>
        <begin position="143"/>
        <end position="166"/>
    </location>
</feature>
<feature type="domain" description="Rhodanese" evidence="2">
    <location>
        <begin position="18"/>
        <end position="106"/>
    </location>
</feature>
<keyword evidence="1" id="KW-0812">Transmembrane</keyword>
<dbReference type="Pfam" id="PF11127">
    <property type="entry name" value="YgaP-like_TM"/>
    <property type="match status" value="1"/>
</dbReference>
<name>A0A0J7XJP2_9SPHN</name>
<evidence type="ECO:0000259" key="2">
    <source>
        <dbReference type="PROSITE" id="PS50206"/>
    </source>
</evidence>
<dbReference type="PANTHER" id="PTHR44086">
    <property type="entry name" value="THIOSULFATE SULFURTRANSFERASE RDL2, MITOCHONDRIAL-RELATED"/>
    <property type="match status" value="1"/>
</dbReference>
<dbReference type="AlphaFoldDB" id="A0A0J7XJP2"/>
<proteinExistence type="predicted"/>
<dbReference type="SMART" id="SM00450">
    <property type="entry name" value="RHOD"/>
    <property type="match status" value="1"/>
</dbReference>
<evidence type="ECO:0000313" key="3">
    <source>
        <dbReference type="EMBL" id="KMS51328.1"/>
    </source>
</evidence>
<dbReference type="InterPro" id="IPR021309">
    <property type="entry name" value="YgaP-like_TM"/>
</dbReference>
<dbReference type="InterPro" id="IPR001763">
    <property type="entry name" value="Rhodanese-like_dom"/>
</dbReference>
<dbReference type="RefSeq" id="WP_021243436.1">
    <property type="nucleotide sequence ID" value="NZ_KQ130458.1"/>
</dbReference>
<dbReference type="PATRIC" id="fig|1114963.3.peg.4352"/>
<dbReference type="PANTHER" id="PTHR44086:SF10">
    <property type="entry name" value="THIOSULFATE SULFURTRANSFERASE_RHODANESE-LIKE DOMAIN-CONTAINING PROTEIN 3"/>
    <property type="match status" value="1"/>
</dbReference>
<dbReference type="PROSITE" id="PS50206">
    <property type="entry name" value="RHODANESE_3"/>
    <property type="match status" value="1"/>
</dbReference>
<dbReference type="Gene3D" id="6.10.140.1340">
    <property type="match status" value="1"/>
</dbReference>
<gene>
    <name evidence="3" type="ORF">V474_03625</name>
</gene>
<dbReference type="SUPFAM" id="SSF52821">
    <property type="entry name" value="Rhodanese/Cell cycle control phosphatase"/>
    <property type="match status" value="1"/>
</dbReference>
<dbReference type="GO" id="GO:0004792">
    <property type="term" value="F:thiosulfate-cyanide sulfurtransferase activity"/>
    <property type="evidence" value="ECO:0007669"/>
    <property type="project" value="TreeGrafter"/>
</dbReference>
<feature type="transmembrane region" description="Helical" evidence="1">
    <location>
        <begin position="118"/>
        <end position="137"/>
    </location>
</feature>
<accession>A0A0J7XJP2</accession>
<comment type="caution">
    <text evidence="3">The sequence shown here is derived from an EMBL/GenBank/DDBJ whole genome shotgun (WGS) entry which is preliminary data.</text>
</comment>
<dbReference type="EMBL" id="JACU01000012">
    <property type="protein sequence ID" value="KMS51328.1"/>
    <property type="molecule type" value="Genomic_DNA"/>
</dbReference>
<dbReference type="OrthoDB" id="9807812at2"/>
<sequence>MTAGLIPLSPDDTRRRLANGSAILVDIREPDEFSRRHIPGAVSQPLSGWEAARLTVEPDREVIFTCRSGMRTAGACDRLAARVSGQAYVLQGGIDAWSKAGLPVAVDAKAPLEIMRQVQIAAGLLVLIGVILGFVVAPGWFGLSAFVGAGLTFAGATGFCGMARLLMLAPWNRRARAA</sequence>
<dbReference type="InterPro" id="IPR036873">
    <property type="entry name" value="Rhodanese-like_dom_sf"/>
</dbReference>
<keyword evidence="4" id="KW-1185">Reference proteome</keyword>
<dbReference type="Proteomes" id="UP000052268">
    <property type="component" value="Unassembled WGS sequence"/>
</dbReference>
<reference evidence="3 4" key="1">
    <citation type="journal article" date="2015" name="G3 (Bethesda)">
        <title>Insights into Ongoing Evolution of the Hexachlorocyclohexane Catabolic Pathway from Comparative Genomics of Ten Sphingomonadaceae Strains.</title>
        <authorList>
            <person name="Pearce S.L."/>
            <person name="Oakeshott J.G."/>
            <person name="Pandey G."/>
        </authorList>
    </citation>
    <scope>NUCLEOTIDE SEQUENCE [LARGE SCALE GENOMIC DNA]</scope>
    <source>
        <strain evidence="3 4">LL02</strain>
    </source>
</reference>
<organism evidence="3 4">
    <name type="scientific">Novosphingobium barchaimii LL02</name>
    <dbReference type="NCBI Taxonomy" id="1114963"/>
    <lineage>
        <taxon>Bacteria</taxon>
        <taxon>Pseudomonadati</taxon>
        <taxon>Pseudomonadota</taxon>
        <taxon>Alphaproteobacteria</taxon>
        <taxon>Sphingomonadales</taxon>
        <taxon>Sphingomonadaceae</taxon>
        <taxon>Novosphingobium</taxon>
    </lineage>
</organism>
<evidence type="ECO:0000313" key="4">
    <source>
        <dbReference type="Proteomes" id="UP000052268"/>
    </source>
</evidence>
<keyword evidence="1" id="KW-0472">Membrane</keyword>
<evidence type="ECO:0000256" key="1">
    <source>
        <dbReference type="SAM" id="Phobius"/>
    </source>
</evidence>